<dbReference type="Proteomes" id="UP000189443">
    <property type="component" value="Chromosome"/>
</dbReference>
<organism evidence="2 3">
    <name type="scientific">Streptomyces pactum</name>
    <dbReference type="NCBI Taxonomy" id="68249"/>
    <lineage>
        <taxon>Bacteria</taxon>
        <taxon>Bacillati</taxon>
        <taxon>Actinomycetota</taxon>
        <taxon>Actinomycetes</taxon>
        <taxon>Kitasatosporales</taxon>
        <taxon>Streptomycetaceae</taxon>
        <taxon>Streptomyces</taxon>
    </lineage>
</organism>
<keyword evidence="2" id="KW-0808">Transferase</keyword>
<dbReference type="InterPro" id="IPR036520">
    <property type="entry name" value="UPF0759_sf"/>
</dbReference>
<dbReference type="PANTHER" id="PTHR30348:SF4">
    <property type="entry name" value="DUF72 DOMAIN-CONTAINING PROTEIN"/>
    <property type="match status" value="1"/>
</dbReference>
<keyword evidence="3" id="KW-1185">Reference proteome</keyword>
<dbReference type="Pfam" id="PF01904">
    <property type="entry name" value="DUF72"/>
    <property type="match status" value="1"/>
</dbReference>
<evidence type="ECO:0000256" key="1">
    <source>
        <dbReference type="SAM" id="MobiDB-lite"/>
    </source>
</evidence>
<dbReference type="AlphaFoldDB" id="A0A1S6JF58"/>
<name>A0A1S6JF58_9ACTN</name>
<protein>
    <submittedName>
        <fullName evidence="2">Histidine kinase</fullName>
    </submittedName>
</protein>
<proteinExistence type="predicted"/>
<sequence>MTLFVGTSGWQYRDWRDVLYPPGLPVRLWLERYAAGFATVEINNAFYRLPTRETFETWRDRVPADFVVAVKASRYLTHIKRLRDPEEPVDRLMTRAAGLGDRLGPVLLQLPPTLWGDAGLLDACLARFPPGARVAVEPRHESWWTPEVRGVLEYRGAALCWADVRARPVTPLWRTADWGYVRFHQGRAAAWPHYGRRSLATWLDRIATTWPDGHDVYAYFNNDPNAAAVGDARVFAALARTSGLTVTRTPPGARGTARRATTHPRTGTDPRRNGTQSP</sequence>
<evidence type="ECO:0000313" key="2">
    <source>
        <dbReference type="EMBL" id="AQS70373.1"/>
    </source>
</evidence>
<dbReference type="SUPFAM" id="SSF117396">
    <property type="entry name" value="TM1631-like"/>
    <property type="match status" value="1"/>
</dbReference>
<dbReference type="RefSeq" id="WP_055416147.1">
    <property type="nucleotide sequence ID" value="NZ_CP019724.1"/>
</dbReference>
<reference evidence="2 3" key="1">
    <citation type="submission" date="2017-02" db="EMBL/GenBank/DDBJ databases">
        <title>Streptomyces pactum ACT12 Genome sequencing and assembly.</title>
        <authorList>
            <person name="Xue Q."/>
            <person name="Yan X."/>
            <person name="Jia L."/>
            <person name="Yan H."/>
        </authorList>
    </citation>
    <scope>NUCLEOTIDE SEQUENCE [LARGE SCALE GENOMIC DNA]</scope>
    <source>
        <strain evidence="2 3">ACT12</strain>
    </source>
</reference>
<dbReference type="Gene3D" id="3.20.20.410">
    <property type="entry name" value="Protein of unknown function UPF0759"/>
    <property type="match status" value="1"/>
</dbReference>
<accession>A0A1S6JF58</accession>
<dbReference type="InterPro" id="IPR002763">
    <property type="entry name" value="DUF72"/>
</dbReference>
<dbReference type="PANTHER" id="PTHR30348">
    <property type="entry name" value="UNCHARACTERIZED PROTEIN YECE"/>
    <property type="match status" value="1"/>
</dbReference>
<dbReference type="EMBL" id="CP019724">
    <property type="protein sequence ID" value="AQS70373.1"/>
    <property type="molecule type" value="Genomic_DNA"/>
</dbReference>
<keyword evidence="2" id="KW-0418">Kinase</keyword>
<dbReference type="GO" id="GO:0016301">
    <property type="term" value="F:kinase activity"/>
    <property type="evidence" value="ECO:0007669"/>
    <property type="project" value="UniProtKB-KW"/>
</dbReference>
<dbReference type="OrthoDB" id="9780310at2"/>
<dbReference type="KEGG" id="spac:B1H29_28895"/>
<gene>
    <name evidence="2" type="ORF">B1H29_28895</name>
</gene>
<feature type="region of interest" description="Disordered" evidence="1">
    <location>
        <begin position="245"/>
        <end position="278"/>
    </location>
</feature>
<evidence type="ECO:0000313" key="3">
    <source>
        <dbReference type="Proteomes" id="UP000189443"/>
    </source>
</evidence>